<accession>A0ABP0K8Y8</accession>
<comment type="caution">
    <text evidence="2">The sequence shown here is derived from an EMBL/GenBank/DDBJ whole genome shotgun (WGS) entry which is preliminary data.</text>
</comment>
<feature type="region of interest" description="Disordered" evidence="1">
    <location>
        <begin position="88"/>
        <end position="119"/>
    </location>
</feature>
<reference evidence="2 3" key="1">
    <citation type="submission" date="2024-02" db="EMBL/GenBank/DDBJ databases">
        <authorList>
            <person name="Chen Y."/>
            <person name="Shah S."/>
            <person name="Dougan E. K."/>
            <person name="Thang M."/>
            <person name="Chan C."/>
        </authorList>
    </citation>
    <scope>NUCLEOTIDE SEQUENCE [LARGE SCALE GENOMIC DNA]</scope>
</reference>
<dbReference type="EMBL" id="CAXAMN010007814">
    <property type="protein sequence ID" value="CAK9023012.1"/>
    <property type="molecule type" value="Genomic_DNA"/>
</dbReference>
<gene>
    <name evidence="2" type="ORF">CCMP2556_LOCUS15074</name>
</gene>
<feature type="compositionally biased region" description="Basic and acidic residues" evidence="1">
    <location>
        <begin position="89"/>
        <end position="106"/>
    </location>
</feature>
<evidence type="ECO:0000313" key="3">
    <source>
        <dbReference type="Proteomes" id="UP001642484"/>
    </source>
</evidence>
<protein>
    <submittedName>
        <fullName evidence="2">Uncharacterized protein</fullName>
    </submittedName>
</protein>
<evidence type="ECO:0000313" key="2">
    <source>
        <dbReference type="EMBL" id="CAK9023012.1"/>
    </source>
</evidence>
<proteinExistence type="predicted"/>
<evidence type="ECO:0000256" key="1">
    <source>
        <dbReference type="SAM" id="MobiDB-lite"/>
    </source>
</evidence>
<keyword evidence="3" id="KW-1185">Reference proteome</keyword>
<name>A0ABP0K8Y8_9DINO</name>
<dbReference type="Proteomes" id="UP001642484">
    <property type="component" value="Unassembled WGS sequence"/>
</dbReference>
<sequence>MASRFRTQDWWVGKVYETAGAVIDRSAGAVMAFPSFLANAAFGRLQFSDVFSLHLQHLGHSPRSSGLLMSGCGLDAFRRDGLDALPMGGERKRSCDDAESPKSNDREAEDDSPKSPTIEGVLQWDPIAISKSEGDSALCELSWDPLGLSMTCTTTEGGGGCLDPSVVLLAARTLDKKTTSDCVKRASFYSLPSTAFSETATTDKDDEADSVFEAWAVTEALGSPDDILMHKGVHYEMSVRNTFISFGVAGTAKRMLQRSLSEPSLNERED</sequence>
<organism evidence="2 3">
    <name type="scientific">Durusdinium trenchii</name>
    <dbReference type="NCBI Taxonomy" id="1381693"/>
    <lineage>
        <taxon>Eukaryota</taxon>
        <taxon>Sar</taxon>
        <taxon>Alveolata</taxon>
        <taxon>Dinophyceae</taxon>
        <taxon>Suessiales</taxon>
        <taxon>Symbiodiniaceae</taxon>
        <taxon>Durusdinium</taxon>
    </lineage>
</organism>